<dbReference type="RefSeq" id="WP_094457441.1">
    <property type="nucleotide sequence ID" value="NZ_NOXU01000031.1"/>
</dbReference>
<dbReference type="GO" id="GO:0009254">
    <property type="term" value="P:peptidoglycan turnover"/>
    <property type="evidence" value="ECO:0007669"/>
    <property type="project" value="TreeGrafter"/>
</dbReference>
<dbReference type="InterPro" id="IPR036505">
    <property type="entry name" value="Amidase/PGRP_sf"/>
</dbReference>
<organism evidence="7 8">
    <name type="scientific">Niveispirillum lacus</name>
    <dbReference type="NCBI Taxonomy" id="1981099"/>
    <lineage>
        <taxon>Bacteria</taxon>
        <taxon>Pseudomonadati</taxon>
        <taxon>Pseudomonadota</taxon>
        <taxon>Alphaproteobacteria</taxon>
        <taxon>Rhodospirillales</taxon>
        <taxon>Azospirillaceae</taxon>
        <taxon>Niveispirillum</taxon>
    </lineage>
</organism>
<dbReference type="AlphaFoldDB" id="A0A255YUS4"/>
<sequence>MSIRDLIPHPSPNHGPRRIEGPPDMLVIHYTGMQDGPSALARMCDPAAQVSAHYMIEEDGRIFQLVPDDRRAWHAGASRWAGESDINSRSLGIELVNPGHEWGYRPFPEAQMRALVNLATHLLSLYPIPAHRVLGHSDIAPSRKQDPGELFDWLGLAMAGVGLWPDPRPADGMAWEKDEIARLLERFGYCVAPDGISWDAHIADGKTWDDSAEAALSAFQRHWMPTSMGKGIDHNTVAALRALVRDSGI</sequence>
<dbReference type="Pfam" id="PF01510">
    <property type="entry name" value="Amidase_2"/>
    <property type="match status" value="1"/>
</dbReference>
<dbReference type="GO" id="GO:0008745">
    <property type="term" value="F:N-acetylmuramoyl-L-alanine amidase activity"/>
    <property type="evidence" value="ECO:0007669"/>
    <property type="project" value="UniProtKB-EC"/>
</dbReference>
<dbReference type="CDD" id="cd06583">
    <property type="entry name" value="PGRP"/>
    <property type="match status" value="1"/>
</dbReference>
<dbReference type="OrthoDB" id="9794842at2"/>
<dbReference type="InterPro" id="IPR002502">
    <property type="entry name" value="Amidase_domain"/>
</dbReference>
<evidence type="ECO:0000256" key="5">
    <source>
        <dbReference type="SAM" id="MobiDB-lite"/>
    </source>
</evidence>
<evidence type="ECO:0000259" key="6">
    <source>
        <dbReference type="SMART" id="SM00644"/>
    </source>
</evidence>
<dbReference type="SUPFAM" id="SSF55846">
    <property type="entry name" value="N-acetylmuramoyl-L-alanine amidase-like"/>
    <property type="match status" value="1"/>
</dbReference>
<dbReference type="PANTHER" id="PTHR30417">
    <property type="entry name" value="N-ACETYLMURAMOYL-L-ALANINE AMIDASE AMID"/>
    <property type="match status" value="1"/>
</dbReference>
<dbReference type="EMBL" id="NOXU01000031">
    <property type="protein sequence ID" value="OYQ32405.1"/>
    <property type="molecule type" value="Genomic_DNA"/>
</dbReference>
<comment type="caution">
    <text evidence="7">The sequence shown here is derived from an EMBL/GenBank/DDBJ whole genome shotgun (WGS) entry which is preliminary data.</text>
</comment>
<keyword evidence="3" id="KW-0378">Hydrolase</keyword>
<feature type="region of interest" description="Disordered" evidence="5">
    <location>
        <begin position="1"/>
        <end position="22"/>
    </location>
</feature>
<dbReference type="Proteomes" id="UP000216998">
    <property type="component" value="Unassembled WGS sequence"/>
</dbReference>
<keyword evidence="4" id="KW-0961">Cell wall biogenesis/degradation</keyword>
<protein>
    <recommendedName>
        <fullName evidence="2">N-acetylmuramoyl-L-alanine amidase</fullName>
        <ecNumber evidence="2">3.5.1.28</ecNumber>
    </recommendedName>
</protein>
<dbReference type="InterPro" id="IPR036366">
    <property type="entry name" value="PGBDSf"/>
</dbReference>
<feature type="domain" description="N-acetylmuramoyl-L-alanine amidase" evidence="6">
    <location>
        <begin position="11"/>
        <end position="148"/>
    </location>
</feature>
<keyword evidence="8" id="KW-1185">Reference proteome</keyword>
<accession>A0A255YUS4</accession>
<dbReference type="Gene3D" id="1.10.101.10">
    <property type="entry name" value="PGBD-like superfamily/PGBD"/>
    <property type="match status" value="1"/>
</dbReference>
<dbReference type="InterPro" id="IPR051206">
    <property type="entry name" value="NAMLAA_amidase_2"/>
</dbReference>
<dbReference type="Gene3D" id="3.40.80.10">
    <property type="entry name" value="Peptidoglycan recognition protein-like"/>
    <property type="match status" value="1"/>
</dbReference>
<proteinExistence type="predicted"/>
<dbReference type="SMART" id="SM00644">
    <property type="entry name" value="Ami_2"/>
    <property type="match status" value="1"/>
</dbReference>
<dbReference type="EC" id="3.5.1.28" evidence="2"/>
<name>A0A255YUS4_9PROT</name>
<dbReference type="PANTHER" id="PTHR30417:SF1">
    <property type="entry name" value="N-ACETYLMURAMOYL-L-ALANINE AMIDASE AMID"/>
    <property type="match status" value="1"/>
</dbReference>
<dbReference type="GO" id="GO:0019867">
    <property type="term" value="C:outer membrane"/>
    <property type="evidence" value="ECO:0007669"/>
    <property type="project" value="TreeGrafter"/>
</dbReference>
<evidence type="ECO:0000313" key="8">
    <source>
        <dbReference type="Proteomes" id="UP000216998"/>
    </source>
</evidence>
<evidence type="ECO:0000256" key="2">
    <source>
        <dbReference type="ARBA" id="ARBA00011901"/>
    </source>
</evidence>
<evidence type="ECO:0000256" key="1">
    <source>
        <dbReference type="ARBA" id="ARBA00001561"/>
    </source>
</evidence>
<reference evidence="7 8" key="1">
    <citation type="submission" date="2017-07" db="EMBL/GenBank/DDBJ databases">
        <title>Niveispirillum cyanobacteriorum sp. nov., isolated from cyanobacterial aggregates in a eutrophic lake.</title>
        <authorList>
            <person name="Cai H."/>
        </authorList>
    </citation>
    <scope>NUCLEOTIDE SEQUENCE [LARGE SCALE GENOMIC DNA]</scope>
    <source>
        <strain evidence="8">TH1-14</strain>
    </source>
</reference>
<evidence type="ECO:0000256" key="3">
    <source>
        <dbReference type="ARBA" id="ARBA00022801"/>
    </source>
</evidence>
<comment type="catalytic activity">
    <reaction evidence="1">
        <text>Hydrolyzes the link between N-acetylmuramoyl residues and L-amino acid residues in certain cell-wall glycopeptides.</text>
        <dbReference type="EC" id="3.5.1.28"/>
    </reaction>
</comment>
<evidence type="ECO:0000256" key="4">
    <source>
        <dbReference type="ARBA" id="ARBA00023316"/>
    </source>
</evidence>
<evidence type="ECO:0000313" key="7">
    <source>
        <dbReference type="EMBL" id="OYQ32405.1"/>
    </source>
</evidence>
<dbReference type="GO" id="GO:0009253">
    <property type="term" value="P:peptidoglycan catabolic process"/>
    <property type="evidence" value="ECO:0007669"/>
    <property type="project" value="InterPro"/>
</dbReference>
<gene>
    <name evidence="7" type="ORF">CHU95_16520</name>
</gene>
<dbReference type="GO" id="GO:0071555">
    <property type="term" value="P:cell wall organization"/>
    <property type="evidence" value="ECO:0007669"/>
    <property type="project" value="UniProtKB-KW"/>
</dbReference>